<dbReference type="AlphaFoldDB" id="A0A371R693"/>
<dbReference type="Proteomes" id="UP000257123">
    <property type="component" value="Unassembled WGS sequence"/>
</dbReference>
<dbReference type="EMBL" id="NMUF01000004">
    <property type="protein sequence ID" value="RFB00019.1"/>
    <property type="molecule type" value="Genomic_DNA"/>
</dbReference>
<organism evidence="3 4">
    <name type="scientific">Pyrobaculum aerophilum</name>
    <dbReference type="NCBI Taxonomy" id="13773"/>
    <lineage>
        <taxon>Archaea</taxon>
        <taxon>Thermoproteota</taxon>
        <taxon>Thermoprotei</taxon>
        <taxon>Thermoproteales</taxon>
        <taxon>Thermoproteaceae</taxon>
        <taxon>Pyrobaculum</taxon>
    </lineage>
</organism>
<evidence type="ECO:0000313" key="4">
    <source>
        <dbReference type="Proteomes" id="UP000256877"/>
    </source>
</evidence>
<dbReference type="GeneID" id="1465399"/>
<evidence type="ECO:0000313" key="2">
    <source>
        <dbReference type="EMBL" id="RFA98518.1"/>
    </source>
</evidence>
<sequence length="176" mass="19233">MRQIAVAIHSNYLPGLAEKAEKFIKALAERCPDAVLLVGGYWGHMKDVVDVALRNGLRVVAVLPIEREDVHLPREVIVLRTGCEYRCRSVVMVRSADAVAVLGGGVGTAIEAFMAYAMGRPVFILSNVGAHTDRLKEAYPEYFDERKAVKIVYVDDPVKMAELVCAAEGGVKTDFG</sequence>
<proteinExistence type="predicted"/>
<name>A0A371R693_9CREN</name>
<dbReference type="InterPro" id="IPR041164">
    <property type="entry name" value="LDcluster4"/>
</dbReference>
<dbReference type="Pfam" id="PF18306">
    <property type="entry name" value="LDcluster4"/>
    <property type="match status" value="1"/>
</dbReference>
<reference evidence="4 5" key="1">
    <citation type="submission" date="2017-07" db="EMBL/GenBank/DDBJ databases">
        <title>Draft genome sequence of aerobic hyperthermophilic archaea, Pyrobaculum aerophilum YKB31 and YKB32.</title>
        <authorList>
            <person name="Mochizuki T."/>
            <person name="Berliner A.J."/>
            <person name="Yoshida-Takashima Y."/>
            <person name="Takaki Y."/>
            <person name="Nunoura T."/>
            <person name="Takai K."/>
        </authorList>
    </citation>
    <scope>NUCLEOTIDE SEQUENCE [LARGE SCALE GENOMIC DNA]</scope>
    <source>
        <strain evidence="2 5">YKB31</strain>
        <strain evidence="3 4">YKB32</strain>
    </source>
</reference>
<evidence type="ECO:0000313" key="3">
    <source>
        <dbReference type="EMBL" id="RFB00019.1"/>
    </source>
</evidence>
<comment type="caution">
    <text evidence="3">The sequence shown here is derived from an EMBL/GenBank/DDBJ whole genome shotgun (WGS) entry which is preliminary data.</text>
</comment>
<dbReference type="EMBL" id="DUJP01000038">
    <property type="protein sequence ID" value="HII48076.1"/>
    <property type="molecule type" value="Genomic_DNA"/>
</dbReference>
<dbReference type="SUPFAM" id="SSF102405">
    <property type="entry name" value="MCP/YpsA-like"/>
    <property type="match status" value="1"/>
</dbReference>
<dbReference type="OrthoDB" id="9570at2157"/>
<evidence type="ECO:0000313" key="1">
    <source>
        <dbReference type="EMBL" id="HII48076.1"/>
    </source>
</evidence>
<accession>A0A371R693</accession>
<dbReference type="OMA" id="FMAYAMG"/>
<protein>
    <submittedName>
        <fullName evidence="1">LOG family protein</fullName>
    </submittedName>
</protein>
<dbReference type="Proteomes" id="UP000256877">
    <property type="component" value="Unassembled WGS sequence"/>
</dbReference>
<gene>
    <name evidence="2" type="ORF">CGL51_00320</name>
    <name evidence="3" type="ORF">CGL52_02315</name>
    <name evidence="1" type="ORF">HA333_11745</name>
</gene>
<dbReference type="EMBL" id="NMUE01000001">
    <property type="protein sequence ID" value="RFA98518.1"/>
    <property type="molecule type" value="Genomic_DNA"/>
</dbReference>
<evidence type="ECO:0000313" key="5">
    <source>
        <dbReference type="Proteomes" id="UP000257123"/>
    </source>
</evidence>
<dbReference type="RefSeq" id="WP_011007636.1">
    <property type="nucleotide sequence ID" value="NZ_DAIOPL010000005.1"/>
</dbReference>
<dbReference type="Proteomes" id="UP000651120">
    <property type="component" value="Unassembled WGS sequence"/>
</dbReference>
<reference evidence="1" key="2">
    <citation type="journal article" date="2020" name="bioRxiv">
        <title>A rank-normalized archaeal taxonomy based on genome phylogeny resolves widespread incomplete and uneven classifications.</title>
        <authorList>
            <person name="Rinke C."/>
            <person name="Chuvochina M."/>
            <person name="Mussig A.J."/>
            <person name="Chaumeil P.-A."/>
            <person name="Waite D.W."/>
            <person name="Whitman W.B."/>
            <person name="Parks D.H."/>
            <person name="Hugenholtz P."/>
        </authorList>
    </citation>
    <scope>NUCLEOTIDE SEQUENCE</scope>
    <source>
        <strain evidence="1">UBA8839</strain>
    </source>
</reference>
<dbReference type="Gene3D" id="3.40.50.450">
    <property type="match status" value="1"/>
</dbReference>